<dbReference type="PANTHER" id="PTHR11923:SF114">
    <property type="entry name" value="FI02050P-RELATED"/>
    <property type="match status" value="1"/>
</dbReference>
<dbReference type="PRINTS" id="PR01609">
    <property type="entry name" value="CD36FAMILY"/>
</dbReference>
<evidence type="ECO:0000256" key="3">
    <source>
        <dbReference type="ARBA" id="ARBA00022475"/>
    </source>
</evidence>
<keyword evidence="7" id="KW-0325">Glycoprotein</keyword>
<feature type="transmembrane region" description="Helical" evidence="8">
    <location>
        <begin position="12"/>
        <end position="34"/>
    </location>
</feature>
<protein>
    <submittedName>
        <fullName evidence="9">SFRICE_026546</fullName>
    </submittedName>
</protein>
<evidence type="ECO:0000256" key="6">
    <source>
        <dbReference type="ARBA" id="ARBA00023136"/>
    </source>
</evidence>
<evidence type="ECO:0000256" key="4">
    <source>
        <dbReference type="ARBA" id="ARBA00022692"/>
    </source>
</evidence>
<dbReference type="PANTHER" id="PTHR11923">
    <property type="entry name" value="SCAVENGER RECEPTOR CLASS B TYPE-1 SR-B1"/>
    <property type="match status" value="1"/>
</dbReference>
<dbReference type="GO" id="GO:0005886">
    <property type="term" value="C:plasma membrane"/>
    <property type="evidence" value="ECO:0007669"/>
    <property type="project" value="UniProtKB-SubCell"/>
</dbReference>
<dbReference type="GO" id="GO:0005737">
    <property type="term" value="C:cytoplasm"/>
    <property type="evidence" value="ECO:0007669"/>
    <property type="project" value="TreeGrafter"/>
</dbReference>
<keyword evidence="5 8" id="KW-1133">Transmembrane helix</keyword>
<accession>A0A2H1W793</accession>
<evidence type="ECO:0000256" key="8">
    <source>
        <dbReference type="SAM" id="Phobius"/>
    </source>
</evidence>
<comment type="similarity">
    <text evidence="2">Belongs to the CD36 family.</text>
</comment>
<name>A0A2H1W793_SPOFR</name>
<feature type="transmembrane region" description="Helical" evidence="8">
    <location>
        <begin position="451"/>
        <end position="472"/>
    </location>
</feature>
<dbReference type="Pfam" id="PF01130">
    <property type="entry name" value="CD36"/>
    <property type="match status" value="1"/>
</dbReference>
<reference evidence="9" key="1">
    <citation type="submission" date="2016-07" db="EMBL/GenBank/DDBJ databases">
        <authorList>
            <person name="Bretaudeau A."/>
        </authorList>
    </citation>
    <scope>NUCLEOTIDE SEQUENCE</scope>
    <source>
        <strain evidence="9">Rice</strain>
        <tissue evidence="9">Whole body</tissue>
    </source>
</reference>
<dbReference type="EMBL" id="ODYU01006768">
    <property type="protein sequence ID" value="SOQ48917.1"/>
    <property type="molecule type" value="Genomic_DNA"/>
</dbReference>
<gene>
    <name evidence="9" type="ORF">SFRICE_026546</name>
</gene>
<keyword evidence="3" id="KW-1003">Cell membrane</keyword>
<evidence type="ECO:0000256" key="1">
    <source>
        <dbReference type="ARBA" id="ARBA00004236"/>
    </source>
</evidence>
<dbReference type="GO" id="GO:0005044">
    <property type="term" value="F:scavenger receptor activity"/>
    <property type="evidence" value="ECO:0007669"/>
    <property type="project" value="TreeGrafter"/>
</dbReference>
<keyword evidence="4 8" id="KW-0812">Transmembrane</keyword>
<dbReference type="AlphaFoldDB" id="A0A2H1W793"/>
<evidence type="ECO:0000313" key="9">
    <source>
        <dbReference type="EMBL" id="SOQ48917.1"/>
    </source>
</evidence>
<evidence type="ECO:0000256" key="2">
    <source>
        <dbReference type="ARBA" id="ARBA00010532"/>
    </source>
</evidence>
<sequence>MCVKSEGVRSGLFLGFGSLLVVSGAVMVVFWPAIFDSQLQRMMILSPDSMSFSIWRETPIPMFLEIFFFNISNVNEILSGTAEKIKVVEMGPYVFQESHTKVNLTWNDNSTLTFYNQRFWHFRPEMSAGSIGDNITSINPVIATVAYLMRKQRLPLKVSVDLFLRMFHPNLFQTANVTSWLFDGIEDRVLDIALKIPELPFIIPYDKFGWFYERNGSIEYDGSFNINTGASDFSQLGNVHKWRYASRTDYRDECGEVKGSTGELWAPEYGQPELNVFASDICTYLTVAKDRAVQVEGIDGVQYAANDSVFDNGYKYPRMACYCDRVRDAECLPAGALNVSDCRFGAPAFVSLPHFLHADPIYASKIDGINATEDMNFRLALEMFTGMPLSVAAQLQINLLVRHISGITINNVLPDPDTMVPMFRFRQETATTPEYAALARSALRLRNWVPYGLYVLTAIGVALLVGGITVLVRKLMRSPDTAPLITSESSRSTDTLES</sequence>
<evidence type="ECO:0000256" key="5">
    <source>
        <dbReference type="ARBA" id="ARBA00022989"/>
    </source>
</evidence>
<proteinExistence type="inferred from homology"/>
<organism evidence="9">
    <name type="scientific">Spodoptera frugiperda</name>
    <name type="common">Fall armyworm</name>
    <dbReference type="NCBI Taxonomy" id="7108"/>
    <lineage>
        <taxon>Eukaryota</taxon>
        <taxon>Metazoa</taxon>
        <taxon>Ecdysozoa</taxon>
        <taxon>Arthropoda</taxon>
        <taxon>Hexapoda</taxon>
        <taxon>Insecta</taxon>
        <taxon>Pterygota</taxon>
        <taxon>Neoptera</taxon>
        <taxon>Endopterygota</taxon>
        <taxon>Lepidoptera</taxon>
        <taxon>Glossata</taxon>
        <taxon>Ditrysia</taxon>
        <taxon>Noctuoidea</taxon>
        <taxon>Noctuidae</taxon>
        <taxon>Amphipyrinae</taxon>
        <taxon>Spodoptera</taxon>
    </lineage>
</organism>
<dbReference type="InterPro" id="IPR002159">
    <property type="entry name" value="CD36_fam"/>
</dbReference>
<keyword evidence="6 8" id="KW-0472">Membrane</keyword>
<comment type="subcellular location">
    <subcellularLocation>
        <location evidence="1">Cell membrane</location>
    </subcellularLocation>
</comment>
<evidence type="ECO:0000256" key="7">
    <source>
        <dbReference type="ARBA" id="ARBA00023180"/>
    </source>
</evidence>